<keyword evidence="2" id="KW-1185">Reference proteome</keyword>
<name>A0A256FCC1_9HYPH</name>
<organism evidence="1 2">
    <name type="scientific">Brucella grignonensis</name>
    <dbReference type="NCBI Taxonomy" id="94627"/>
    <lineage>
        <taxon>Bacteria</taxon>
        <taxon>Pseudomonadati</taxon>
        <taxon>Pseudomonadota</taxon>
        <taxon>Alphaproteobacteria</taxon>
        <taxon>Hyphomicrobiales</taxon>
        <taxon>Brucellaceae</taxon>
        <taxon>Brucella/Ochrobactrum group</taxon>
        <taxon>Brucella</taxon>
    </lineage>
</organism>
<dbReference type="AlphaFoldDB" id="A0A256FCC1"/>
<dbReference type="EMBL" id="NNRL01000161">
    <property type="protein sequence ID" value="OYR12071.1"/>
    <property type="molecule type" value="Genomic_DNA"/>
</dbReference>
<comment type="caution">
    <text evidence="1">The sequence shown here is derived from an EMBL/GenBank/DDBJ whole genome shotgun (WGS) entry which is preliminary data.</text>
</comment>
<evidence type="ECO:0000313" key="2">
    <source>
        <dbReference type="Proteomes" id="UP000216478"/>
    </source>
</evidence>
<dbReference type="Proteomes" id="UP000216478">
    <property type="component" value="Unassembled WGS sequence"/>
</dbReference>
<proteinExistence type="predicted"/>
<evidence type="ECO:0000313" key="1">
    <source>
        <dbReference type="EMBL" id="OYR12071.1"/>
    </source>
</evidence>
<reference evidence="1 2" key="1">
    <citation type="submission" date="2017-07" db="EMBL/GenBank/DDBJ databases">
        <title>Phylogenetic study on the rhizospheric bacterium Ochrobactrum sp. A44.</title>
        <authorList>
            <person name="Krzyzanowska D.M."/>
            <person name="Ossowicki A."/>
            <person name="Rajewska M."/>
            <person name="Maciag T."/>
            <person name="Kaczynski Z."/>
            <person name="Czerwicka M."/>
            <person name="Jafra S."/>
        </authorList>
    </citation>
    <scope>NUCLEOTIDE SEQUENCE [LARGE SCALE GENOMIC DNA]</scope>
    <source>
        <strain evidence="1 2">OgA9a</strain>
    </source>
</reference>
<accession>A0A256FCC1</accession>
<gene>
    <name evidence="1" type="ORF">CEV33_1635</name>
</gene>
<sequence length="44" mass="5170">MIIMPSTLVLVPVCMAGKEHARVRMTSLIRFFYFMGMPQRVRVR</sequence>
<protein>
    <submittedName>
        <fullName evidence="1">Uncharacterized protein</fullName>
    </submittedName>
</protein>